<keyword evidence="2" id="KW-1185">Reference proteome</keyword>
<protein>
    <submittedName>
        <fullName evidence="1">Uncharacterized protein</fullName>
    </submittedName>
</protein>
<evidence type="ECO:0000313" key="1">
    <source>
        <dbReference type="EMBL" id="KAI4460078.1"/>
    </source>
</evidence>
<evidence type="ECO:0000313" key="2">
    <source>
        <dbReference type="Proteomes" id="UP001056778"/>
    </source>
</evidence>
<sequence length="195" mass="22572">MQKVTSYPSNPQASSSKPEPFVEKGQSSISRTRNLFFIIQTKYTRVRTKKFTRVRSAVRTLVNKRENIPVSYDINQTTQSRQVKALVKPEDLRPYPKCSQTEQTRKRRSQKSEILTSTPLKDELEAKQFELTKKVKRKIGSVKSEKPEAKQRKTLKGSTSKINTNVKKRNGRQKASKPEECKGRKCNRRNIMTIL</sequence>
<organism evidence="1 2">
    <name type="scientific">Holotrichia oblita</name>
    <name type="common">Chafer beetle</name>
    <dbReference type="NCBI Taxonomy" id="644536"/>
    <lineage>
        <taxon>Eukaryota</taxon>
        <taxon>Metazoa</taxon>
        <taxon>Ecdysozoa</taxon>
        <taxon>Arthropoda</taxon>
        <taxon>Hexapoda</taxon>
        <taxon>Insecta</taxon>
        <taxon>Pterygota</taxon>
        <taxon>Neoptera</taxon>
        <taxon>Endopterygota</taxon>
        <taxon>Coleoptera</taxon>
        <taxon>Polyphaga</taxon>
        <taxon>Scarabaeiformia</taxon>
        <taxon>Scarabaeidae</taxon>
        <taxon>Melolonthinae</taxon>
        <taxon>Holotrichia</taxon>
    </lineage>
</organism>
<gene>
    <name evidence="1" type="ORF">MML48_6g00011204</name>
</gene>
<reference evidence="1" key="1">
    <citation type="submission" date="2022-04" db="EMBL/GenBank/DDBJ databases">
        <title>Chromosome-scale genome assembly of Holotrichia oblita Faldermann.</title>
        <authorList>
            <person name="Rongchong L."/>
        </authorList>
    </citation>
    <scope>NUCLEOTIDE SEQUENCE</scope>
    <source>
        <strain evidence="1">81SQS9</strain>
    </source>
</reference>
<name>A0ACB9SZT1_HOLOL</name>
<dbReference type="EMBL" id="CM043020">
    <property type="protein sequence ID" value="KAI4460078.1"/>
    <property type="molecule type" value="Genomic_DNA"/>
</dbReference>
<dbReference type="Proteomes" id="UP001056778">
    <property type="component" value="Chromosome 6"/>
</dbReference>
<comment type="caution">
    <text evidence="1">The sequence shown here is derived from an EMBL/GenBank/DDBJ whole genome shotgun (WGS) entry which is preliminary data.</text>
</comment>
<accession>A0ACB9SZT1</accession>
<proteinExistence type="predicted"/>